<evidence type="ECO:0000313" key="3">
    <source>
        <dbReference type="Proteomes" id="UP000248666"/>
    </source>
</evidence>
<evidence type="ECO:0000313" key="2">
    <source>
        <dbReference type="EMBL" id="BBK03732.1"/>
    </source>
</evidence>
<protein>
    <submittedName>
        <fullName evidence="2">Uncharacterized protein</fullName>
    </submittedName>
</protein>
<keyword evidence="3" id="KW-1185">Reference proteome</keyword>
<dbReference type="RefSeq" id="YP_009876957.1">
    <property type="nucleotide sequence ID" value="NC_049384.1"/>
</dbReference>
<dbReference type="GeneID" id="55806089"/>
<evidence type="ECO:0000256" key="1">
    <source>
        <dbReference type="SAM" id="Phobius"/>
    </source>
</evidence>
<accession>A0A4P2WV38</accession>
<feature type="transmembrane region" description="Helical" evidence="1">
    <location>
        <begin position="12"/>
        <end position="36"/>
    </location>
</feature>
<dbReference type="EMBL" id="LC373201">
    <property type="protein sequence ID" value="BBK03732.1"/>
    <property type="molecule type" value="Genomic_DNA"/>
</dbReference>
<dbReference type="KEGG" id="vg:55806089"/>
<organism evidence="2 3">
    <name type="scientific">Enterobacter phage EspM4VN</name>
    <dbReference type="NCBI Taxonomy" id="2137745"/>
    <lineage>
        <taxon>Viruses</taxon>
        <taxon>Duplodnaviria</taxon>
        <taxon>Heunggongvirae</taxon>
        <taxon>Uroviricota</taxon>
        <taxon>Caudoviricetes</taxon>
        <taxon>Pantevenvirales</taxon>
        <taxon>Ackermannviridae</taxon>
        <taxon>Aglimvirinae</taxon>
        <taxon>Agtrevirus</taxon>
        <taxon>Agtrevirus EM4</taxon>
    </lineage>
</organism>
<keyword evidence="1" id="KW-0472">Membrane</keyword>
<keyword evidence="1" id="KW-0812">Transmembrane</keyword>
<proteinExistence type="predicted"/>
<feature type="transmembrane region" description="Helical" evidence="1">
    <location>
        <begin position="42"/>
        <end position="62"/>
    </location>
</feature>
<dbReference type="Proteomes" id="UP000248666">
    <property type="component" value="Segment"/>
</dbReference>
<keyword evidence="1" id="KW-1133">Transmembrane helix</keyword>
<name>A0A4P2WV38_9CAUD</name>
<sequence>MYKIRINKERNSFKFGVVAGICFFLTIESVIGLLTISEMQVTRFLLAIIFSAIGLGCTYLGCVKK</sequence>
<reference evidence="2 3" key="1">
    <citation type="submission" date="2018-02" db="EMBL/GenBank/DDBJ databases">
        <title>Isolation and characterization of bacteriophage of Enterobacter asburiae, a cause of soft rot disease of plants in Vietnam.</title>
        <authorList>
            <person name="Doi K."/>
            <person name="Nagayoshi Y."/>
            <person name="Fujino Y."/>
            <person name="Thanh N.C."/>
        </authorList>
    </citation>
    <scope>NUCLEOTIDE SEQUENCE [LARGE SCALE GENOMIC DNA]</scope>
</reference>